<sequence>MTSHLRNFKQPFVQRKTYNISGPAGTRGVPRDTQGPLRSIRHLSVPQLLHRRVGSGRPERRGRPPRAARRSPEPSRQVPDVLPEEEDRGGGRAARARRGRPHAVPGVRHAVRLPQAGVDRGALRAQEVGLPWPPLRSRESVRSFRRRRRRGGVSRPGGDARLPQSAVLPGRAAERVDLPRVQWSPGVLPRGARGP</sequence>
<name>K0RSD9_THAOC</name>
<dbReference type="EMBL" id="AGNL01034493">
    <property type="protein sequence ID" value="EJK55239.1"/>
    <property type="molecule type" value="Genomic_DNA"/>
</dbReference>
<feature type="non-terminal residue" evidence="2">
    <location>
        <position position="195"/>
    </location>
</feature>
<keyword evidence="3" id="KW-1185">Reference proteome</keyword>
<organism evidence="2 3">
    <name type="scientific">Thalassiosira oceanica</name>
    <name type="common">Marine diatom</name>
    <dbReference type="NCBI Taxonomy" id="159749"/>
    <lineage>
        <taxon>Eukaryota</taxon>
        <taxon>Sar</taxon>
        <taxon>Stramenopiles</taxon>
        <taxon>Ochrophyta</taxon>
        <taxon>Bacillariophyta</taxon>
        <taxon>Coscinodiscophyceae</taxon>
        <taxon>Thalassiosirophycidae</taxon>
        <taxon>Thalassiosirales</taxon>
        <taxon>Thalassiosiraceae</taxon>
        <taxon>Thalassiosira</taxon>
    </lineage>
</organism>
<evidence type="ECO:0000313" key="2">
    <source>
        <dbReference type="EMBL" id="EJK55239.1"/>
    </source>
</evidence>
<accession>K0RSD9</accession>
<feature type="compositionally biased region" description="Basic residues" evidence="1">
    <location>
        <begin position="143"/>
        <end position="152"/>
    </location>
</feature>
<dbReference type="AlphaFoldDB" id="K0RSD9"/>
<comment type="caution">
    <text evidence="2">The sequence shown here is derived from an EMBL/GenBank/DDBJ whole genome shotgun (WGS) entry which is preliminary data.</text>
</comment>
<reference evidence="2 3" key="1">
    <citation type="journal article" date="2012" name="Genome Biol.">
        <title>Genome and low-iron response of an oceanic diatom adapted to chronic iron limitation.</title>
        <authorList>
            <person name="Lommer M."/>
            <person name="Specht M."/>
            <person name="Roy A.S."/>
            <person name="Kraemer L."/>
            <person name="Andreson R."/>
            <person name="Gutowska M.A."/>
            <person name="Wolf J."/>
            <person name="Bergner S.V."/>
            <person name="Schilhabel M.B."/>
            <person name="Klostermeier U.C."/>
            <person name="Beiko R.G."/>
            <person name="Rosenstiel P."/>
            <person name="Hippler M."/>
            <person name="Laroche J."/>
        </authorList>
    </citation>
    <scope>NUCLEOTIDE SEQUENCE [LARGE SCALE GENOMIC DNA]</scope>
    <source>
        <strain evidence="2 3">CCMP1005</strain>
    </source>
</reference>
<evidence type="ECO:0000256" key="1">
    <source>
        <dbReference type="SAM" id="MobiDB-lite"/>
    </source>
</evidence>
<evidence type="ECO:0000313" key="3">
    <source>
        <dbReference type="Proteomes" id="UP000266841"/>
    </source>
</evidence>
<proteinExistence type="predicted"/>
<gene>
    <name evidence="2" type="ORF">THAOC_25047</name>
</gene>
<feature type="region of interest" description="Disordered" evidence="1">
    <location>
        <begin position="1"/>
        <end position="173"/>
    </location>
</feature>
<protein>
    <submittedName>
        <fullName evidence="2">Uncharacterized protein</fullName>
    </submittedName>
</protein>
<dbReference type="Proteomes" id="UP000266841">
    <property type="component" value="Unassembled WGS sequence"/>
</dbReference>